<dbReference type="AlphaFoldDB" id="A0A1H9VHS8"/>
<keyword evidence="5 7" id="KW-0472">Membrane</keyword>
<evidence type="ECO:0000259" key="8">
    <source>
        <dbReference type="Pfam" id="PF02687"/>
    </source>
</evidence>
<feature type="transmembrane region" description="Helical" evidence="7">
    <location>
        <begin position="21"/>
        <end position="44"/>
    </location>
</feature>
<accession>A0A1H9VHS8</accession>
<dbReference type="EMBL" id="FOGI01000008">
    <property type="protein sequence ID" value="SES21091.1"/>
    <property type="molecule type" value="Genomic_DNA"/>
</dbReference>
<dbReference type="GO" id="GO:0022857">
    <property type="term" value="F:transmembrane transporter activity"/>
    <property type="evidence" value="ECO:0007669"/>
    <property type="project" value="TreeGrafter"/>
</dbReference>
<evidence type="ECO:0000313" key="10">
    <source>
        <dbReference type="EMBL" id="SES21091.1"/>
    </source>
</evidence>
<evidence type="ECO:0000256" key="3">
    <source>
        <dbReference type="ARBA" id="ARBA00022692"/>
    </source>
</evidence>
<evidence type="ECO:0000256" key="1">
    <source>
        <dbReference type="ARBA" id="ARBA00004651"/>
    </source>
</evidence>
<keyword evidence="4 7" id="KW-1133">Transmembrane helix</keyword>
<gene>
    <name evidence="10" type="ORF">SAMN04487818_108371</name>
</gene>
<dbReference type="PANTHER" id="PTHR30572:SF4">
    <property type="entry name" value="ABC TRANSPORTER PERMEASE YTRF"/>
    <property type="match status" value="1"/>
</dbReference>
<dbReference type="GO" id="GO:0005886">
    <property type="term" value="C:plasma membrane"/>
    <property type="evidence" value="ECO:0007669"/>
    <property type="project" value="UniProtKB-SubCell"/>
</dbReference>
<keyword evidence="3 7" id="KW-0812">Transmembrane</keyword>
<sequence>MRVSDLGRESTSGLRGRPARAVLSLLGIAVGVTAMVAVLGISAASQAGLIAQISSLGTNMLTVAPGRDLFGGQTELPVESVAMVSRIEGVRSVSAVGAVGGHSVRRTDKIDPDDTNGIAVLAARLDLLDTLGGSVTAGSYLSPATERYPAVVLGAVAASRLGVGSVGDQVYLGERWFTVVGLLAPLPLAPEVDRAALVGWPVAQTDLGFSGHPTTIYERSADEAVAGVRQVLAATANPENPQNVAVSRPSDALTAQLATRSAFDQLFLGLGAVALLVGGIGVANTMIISVLERRGEIGMRRSLGATRRHIRAQFLAESAVLSALGGVIGVVVGIAVCVGYSLARGLPVTLPWTAVGAGLAAAVGTGIAAGLYPAGRAARLSPTEALAAV</sequence>
<evidence type="ECO:0000256" key="2">
    <source>
        <dbReference type="ARBA" id="ARBA00022475"/>
    </source>
</evidence>
<dbReference type="InterPro" id="IPR050250">
    <property type="entry name" value="Macrolide_Exporter_MacB"/>
</dbReference>
<feature type="domain" description="ABC3 transporter permease C-terminal" evidence="8">
    <location>
        <begin position="270"/>
        <end position="382"/>
    </location>
</feature>
<reference evidence="11" key="1">
    <citation type="submission" date="2016-10" db="EMBL/GenBank/DDBJ databases">
        <authorList>
            <person name="Varghese N."/>
            <person name="Submissions S."/>
        </authorList>
    </citation>
    <scope>NUCLEOTIDE SEQUENCE [LARGE SCALE GENOMIC DNA]</scope>
    <source>
        <strain evidence="11">DSM 44260</strain>
    </source>
</reference>
<dbReference type="STRING" id="155974.SAMN04487818_108371"/>
<dbReference type="PANTHER" id="PTHR30572">
    <property type="entry name" value="MEMBRANE COMPONENT OF TRANSPORTER-RELATED"/>
    <property type="match status" value="1"/>
</dbReference>
<dbReference type="InterPro" id="IPR025857">
    <property type="entry name" value="MacB_PCD"/>
</dbReference>
<feature type="domain" description="MacB-like periplasmic core" evidence="9">
    <location>
        <begin position="22"/>
        <end position="230"/>
    </location>
</feature>
<proteinExistence type="inferred from homology"/>
<feature type="transmembrane region" description="Helical" evidence="7">
    <location>
        <begin position="266"/>
        <end position="291"/>
    </location>
</feature>
<dbReference type="InterPro" id="IPR003838">
    <property type="entry name" value="ABC3_permease_C"/>
</dbReference>
<dbReference type="Pfam" id="PF02687">
    <property type="entry name" value="FtsX"/>
    <property type="match status" value="1"/>
</dbReference>
<evidence type="ECO:0000259" key="9">
    <source>
        <dbReference type="Pfam" id="PF12704"/>
    </source>
</evidence>
<keyword evidence="11" id="KW-1185">Reference proteome</keyword>
<evidence type="ECO:0000256" key="5">
    <source>
        <dbReference type="ARBA" id="ARBA00023136"/>
    </source>
</evidence>
<dbReference type="Proteomes" id="UP000199051">
    <property type="component" value="Unassembled WGS sequence"/>
</dbReference>
<organism evidence="10 11">
    <name type="scientific">Actinokineospora terrae</name>
    <dbReference type="NCBI Taxonomy" id="155974"/>
    <lineage>
        <taxon>Bacteria</taxon>
        <taxon>Bacillati</taxon>
        <taxon>Actinomycetota</taxon>
        <taxon>Actinomycetes</taxon>
        <taxon>Pseudonocardiales</taxon>
        <taxon>Pseudonocardiaceae</taxon>
        <taxon>Actinokineospora</taxon>
    </lineage>
</organism>
<feature type="transmembrane region" description="Helical" evidence="7">
    <location>
        <begin position="349"/>
        <end position="372"/>
    </location>
</feature>
<evidence type="ECO:0000256" key="6">
    <source>
        <dbReference type="ARBA" id="ARBA00038076"/>
    </source>
</evidence>
<name>A0A1H9VHS8_9PSEU</name>
<comment type="similarity">
    <text evidence="6">Belongs to the ABC-4 integral membrane protein family.</text>
</comment>
<evidence type="ECO:0000313" key="11">
    <source>
        <dbReference type="Proteomes" id="UP000199051"/>
    </source>
</evidence>
<feature type="transmembrane region" description="Helical" evidence="7">
    <location>
        <begin position="312"/>
        <end position="343"/>
    </location>
</feature>
<comment type="subcellular location">
    <subcellularLocation>
        <location evidence="1">Cell membrane</location>
        <topology evidence="1">Multi-pass membrane protein</topology>
    </subcellularLocation>
</comment>
<keyword evidence="2" id="KW-1003">Cell membrane</keyword>
<evidence type="ECO:0000256" key="4">
    <source>
        <dbReference type="ARBA" id="ARBA00022989"/>
    </source>
</evidence>
<protein>
    <submittedName>
        <fullName evidence="10">Putative ABC transport system permease protein</fullName>
    </submittedName>
</protein>
<dbReference type="Pfam" id="PF12704">
    <property type="entry name" value="MacB_PCD"/>
    <property type="match status" value="1"/>
</dbReference>
<evidence type="ECO:0000256" key="7">
    <source>
        <dbReference type="SAM" id="Phobius"/>
    </source>
</evidence>